<evidence type="ECO:0008006" key="5">
    <source>
        <dbReference type="Google" id="ProtNLM"/>
    </source>
</evidence>
<evidence type="ECO:0000256" key="2">
    <source>
        <dbReference type="ARBA" id="ARBA00022900"/>
    </source>
</evidence>
<keyword evidence="2" id="KW-0722">Serine protease inhibitor</keyword>
<reference evidence="4" key="1">
    <citation type="submission" date="2012-03" db="EMBL/GenBank/DDBJ databases">
        <title>The major constituents of the venom gland of a braconid endoparasitoid, Meteorus pulchricornis.</title>
        <authorList>
            <person name="Sano T."/>
            <person name="Miura K."/>
        </authorList>
    </citation>
    <scope>NUCLEOTIDE SEQUENCE</scope>
</reference>
<dbReference type="EMBL" id="AB701646">
    <property type="protein sequence ID" value="BAL70298.1"/>
    <property type="molecule type" value="mRNA"/>
</dbReference>
<dbReference type="GO" id="GO:0004867">
    <property type="term" value="F:serine-type endopeptidase inhibitor activity"/>
    <property type="evidence" value="ECO:0007669"/>
    <property type="project" value="UniProtKB-KW"/>
</dbReference>
<proteinExistence type="evidence at transcript level"/>
<dbReference type="InterPro" id="IPR036186">
    <property type="entry name" value="Serpin_sf"/>
</dbReference>
<feature type="signal peptide" evidence="3">
    <location>
        <begin position="1"/>
        <end position="24"/>
    </location>
</feature>
<sequence length="442" mass="50305">MSSKMFDLPILLILIILVLRSVNADYNFHESNTDIHSDLLGSDILTHMKDHVQFLSLIKCIVDKTVHSETKTLTDDHISLLDTIGTCYVNTSHNIDDDVDDALFKFGMNIIQTVSYANSGVNHQFSPFAAALSIAAMAFGASGETKILFAKMLNLEDYNFVPPSKSSDSVLRIIKSAYQKIYAHSEINDLCFFETMLDLGKFRAIHDYMEIVKSLNISVRELTGNLRMPMISTTSYVEIHDQWDQFSFECIDSVPCEEDVIRKNAIFDGIGYFRTGVLPHIGAKFIQLTLNRDENRNAFILLPQNKNESITNIIRSSLHKLRSDDLFNIGRIELVELSVPEIDGKCRKINIFDYPRENGTFMPERGTFKDAIVFFAPMLYQSLHTSCMTMRSCKTFDFPSCREESMSTLSSNVTVKFTVDEPYFLLIMSEKNIFMSSVQYNV</sequence>
<dbReference type="SUPFAM" id="SSF56574">
    <property type="entry name" value="Serpins"/>
    <property type="match status" value="1"/>
</dbReference>
<feature type="chain" id="PRO_5003608375" description="SERPIN domain-containing protein" evidence="3">
    <location>
        <begin position="25"/>
        <end position="442"/>
    </location>
</feature>
<accession>H7CHK0</accession>
<keyword evidence="1" id="KW-0646">Protease inhibitor</keyword>
<protein>
    <recommendedName>
        <fullName evidence="5">SERPIN domain-containing protein</fullName>
    </recommendedName>
</protein>
<evidence type="ECO:0000256" key="3">
    <source>
        <dbReference type="SAM" id="SignalP"/>
    </source>
</evidence>
<organism evidence="4">
    <name type="scientific">Meteorus pulchricornis</name>
    <dbReference type="NCBI Taxonomy" id="51522"/>
    <lineage>
        <taxon>Eukaryota</taxon>
        <taxon>Metazoa</taxon>
        <taxon>Ecdysozoa</taxon>
        <taxon>Arthropoda</taxon>
        <taxon>Hexapoda</taxon>
        <taxon>Insecta</taxon>
        <taxon>Pterygota</taxon>
        <taxon>Neoptera</taxon>
        <taxon>Endopterygota</taxon>
        <taxon>Hymenoptera</taxon>
        <taxon>Apocrita</taxon>
        <taxon>Ichneumonoidea</taxon>
        <taxon>Braconidae</taxon>
        <taxon>Meteorinae</taxon>
        <taxon>Meteorus</taxon>
    </lineage>
</organism>
<evidence type="ECO:0000256" key="1">
    <source>
        <dbReference type="ARBA" id="ARBA00022690"/>
    </source>
</evidence>
<evidence type="ECO:0000313" key="4">
    <source>
        <dbReference type="EMBL" id="BAL70298.1"/>
    </source>
</evidence>
<dbReference type="Gene3D" id="3.30.497.10">
    <property type="entry name" value="Antithrombin, subunit I, domain 2"/>
    <property type="match status" value="1"/>
</dbReference>
<dbReference type="AlphaFoldDB" id="H7CHK0"/>
<name>H7CHK0_9HYME</name>
<dbReference type="InterPro" id="IPR042178">
    <property type="entry name" value="Serpin_sf_1"/>
</dbReference>
<keyword evidence="3" id="KW-0732">Signal</keyword>